<evidence type="ECO:0000313" key="4">
    <source>
        <dbReference type="Proteomes" id="UP000649829"/>
    </source>
</evidence>
<dbReference type="Gene3D" id="2.30.30.40">
    <property type="entry name" value="SH3 Domains"/>
    <property type="match status" value="1"/>
</dbReference>
<keyword evidence="1" id="KW-0732">Signal</keyword>
<keyword evidence="4" id="KW-1185">Reference proteome</keyword>
<dbReference type="EMBL" id="BMLF01000002">
    <property type="protein sequence ID" value="GGM06907.1"/>
    <property type="molecule type" value="Genomic_DNA"/>
</dbReference>
<dbReference type="InterPro" id="IPR003646">
    <property type="entry name" value="SH3-like_bac-type"/>
</dbReference>
<gene>
    <name evidence="3" type="ORF">GCM10011534_31090</name>
</gene>
<dbReference type="Proteomes" id="UP000649829">
    <property type="component" value="Unassembled WGS sequence"/>
</dbReference>
<organism evidence="3 4">
    <name type="scientific">Pseudooceanicola nanhaiensis</name>
    <dbReference type="NCBI Taxonomy" id="375761"/>
    <lineage>
        <taxon>Bacteria</taxon>
        <taxon>Pseudomonadati</taxon>
        <taxon>Pseudomonadota</taxon>
        <taxon>Alphaproteobacteria</taxon>
        <taxon>Rhodobacterales</taxon>
        <taxon>Paracoccaceae</taxon>
        <taxon>Pseudooceanicola</taxon>
    </lineage>
</organism>
<sequence>MRAAVLALCAALAAAPAMATQDAFPALYSVQDVASDDVLNVRAEPRAGAEIIGALPWNARDIEVVELAPRADWGRVNVDGRSGWVSLRFMRRHPGQFMGAFPEIARCAGTEPFWGLDQAAGIYDFSAPGGPRLGFTESWRGSSLGRRDRHALMLTGRTAEATAVISYGACSDGMSDRHYGLGIDLILEGGPDGPALYSGCCTLQP</sequence>
<evidence type="ECO:0000259" key="2">
    <source>
        <dbReference type="Pfam" id="PF08239"/>
    </source>
</evidence>
<protein>
    <recommendedName>
        <fullName evidence="2">SH3b domain-containing protein</fullName>
    </recommendedName>
</protein>
<feature type="signal peptide" evidence="1">
    <location>
        <begin position="1"/>
        <end position="19"/>
    </location>
</feature>
<evidence type="ECO:0000313" key="3">
    <source>
        <dbReference type="EMBL" id="GGM06907.1"/>
    </source>
</evidence>
<feature type="chain" id="PRO_5037415349" description="SH3b domain-containing protein" evidence="1">
    <location>
        <begin position="20"/>
        <end position="205"/>
    </location>
</feature>
<reference evidence="3" key="2">
    <citation type="submission" date="2020-09" db="EMBL/GenBank/DDBJ databases">
        <authorList>
            <person name="Sun Q."/>
            <person name="Zhou Y."/>
        </authorList>
    </citation>
    <scope>NUCLEOTIDE SEQUENCE</scope>
    <source>
        <strain evidence="3">CGMCC 1.6293</strain>
    </source>
</reference>
<dbReference type="RefSeq" id="WP_051630610.1">
    <property type="nucleotide sequence ID" value="NZ_BMLF01000002.1"/>
</dbReference>
<feature type="domain" description="SH3b" evidence="2">
    <location>
        <begin position="37"/>
        <end position="86"/>
    </location>
</feature>
<evidence type="ECO:0000256" key="1">
    <source>
        <dbReference type="SAM" id="SignalP"/>
    </source>
</evidence>
<accession>A0A917WIK1</accession>
<name>A0A917WIK1_9RHOB</name>
<dbReference type="AlphaFoldDB" id="A0A917WIK1"/>
<proteinExistence type="predicted"/>
<dbReference type="Pfam" id="PF08239">
    <property type="entry name" value="SH3_3"/>
    <property type="match status" value="1"/>
</dbReference>
<reference evidence="3" key="1">
    <citation type="journal article" date="2014" name="Int. J. Syst. Evol. Microbiol.">
        <title>Complete genome sequence of Corynebacterium casei LMG S-19264T (=DSM 44701T), isolated from a smear-ripened cheese.</title>
        <authorList>
            <consortium name="US DOE Joint Genome Institute (JGI-PGF)"/>
            <person name="Walter F."/>
            <person name="Albersmeier A."/>
            <person name="Kalinowski J."/>
            <person name="Ruckert C."/>
        </authorList>
    </citation>
    <scope>NUCLEOTIDE SEQUENCE</scope>
    <source>
        <strain evidence="3">CGMCC 1.6293</strain>
    </source>
</reference>
<comment type="caution">
    <text evidence="3">The sequence shown here is derived from an EMBL/GenBank/DDBJ whole genome shotgun (WGS) entry which is preliminary data.</text>
</comment>